<dbReference type="KEGG" id="cpas:Clopa_2878"/>
<evidence type="ECO:0000313" key="2">
    <source>
        <dbReference type="EMBL" id="AGK97716.1"/>
    </source>
</evidence>
<dbReference type="OrthoDB" id="1889062at2"/>
<organism evidence="2 3">
    <name type="scientific">Clostridium pasteurianum BC1</name>
    <dbReference type="NCBI Taxonomy" id="86416"/>
    <lineage>
        <taxon>Bacteria</taxon>
        <taxon>Bacillati</taxon>
        <taxon>Bacillota</taxon>
        <taxon>Clostridia</taxon>
        <taxon>Eubacteriales</taxon>
        <taxon>Clostridiaceae</taxon>
        <taxon>Clostridium</taxon>
    </lineage>
</organism>
<gene>
    <name evidence="2" type="ORF">Clopa_2878</name>
</gene>
<name>R4K7L9_CLOPA</name>
<keyword evidence="1" id="KW-0732">Signal</keyword>
<accession>R4K7L9</accession>
<feature type="chain" id="PRO_5038978160" description="Periplasmic component of the Tol biopolymer transport system" evidence="1">
    <location>
        <begin position="23"/>
        <end position="361"/>
    </location>
</feature>
<evidence type="ECO:0000313" key="3">
    <source>
        <dbReference type="Proteomes" id="UP000013523"/>
    </source>
</evidence>
<dbReference type="eggNOG" id="COG0823">
    <property type="taxonomic scope" value="Bacteria"/>
</dbReference>
<feature type="signal peptide" evidence="1">
    <location>
        <begin position="1"/>
        <end position="22"/>
    </location>
</feature>
<dbReference type="Proteomes" id="UP000013523">
    <property type="component" value="Chromosome"/>
</dbReference>
<keyword evidence="3" id="KW-1185">Reference proteome</keyword>
<protein>
    <recommendedName>
        <fullName evidence="4">Periplasmic component of the Tol biopolymer transport system</fullName>
    </recommendedName>
</protein>
<dbReference type="EMBL" id="CP003261">
    <property type="protein sequence ID" value="AGK97716.1"/>
    <property type="molecule type" value="Genomic_DNA"/>
</dbReference>
<dbReference type="AlphaFoldDB" id="R4K7L9"/>
<dbReference type="RefSeq" id="WP_015616010.1">
    <property type="nucleotide sequence ID" value="NC_021182.1"/>
</dbReference>
<evidence type="ECO:0000256" key="1">
    <source>
        <dbReference type="SAM" id="SignalP"/>
    </source>
</evidence>
<dbReference type="HOGENOM" id="CLU_065965_0_0_9"/>
<proteinExistence type="predicted"/>
<dbReference type="SUPFAM" id="SSF82171">
    <property type="entry name" value="DPP6 N-terminal domain-like"/>
    <property type="match status" value="1"/>
</dbReference>
<dbReference type="Gene3D" id="2.140.10.30">
    <property type="entry name" value="Dipeptidylpeptidase IV, N-terminal domain"/>
    <property type="match status" value="1"/>
</dbReference>
<evidence type="ECO:0008006" key="4">
    <source>
        <dbReference type="Google" id="ProtNLM"/>
    </source>
</evidence>
<sequence length="361" mass="40801">MKFLKKSILFMFIAIFMLEFTACDGGNKKGNTERSGNADESIKFSEVMALSKEDAGEKIYSINDKDFKAVGVLNNISSINYNTNNNTTVYTNIISQGTNLTKNYISIVYKGKKDSINDEYSYGDLRLSPDGKRIALRSFSQDSPFAAEGLSVYNTSTGKKIDFDKEVIVSGDLYRWDSENNLLYYGVQSGEKDYGKIYSYDFQNSTRKIVFDKFNGYCTFFAPTINGSFIYIENNIDTNNMYYYDSNLNKSILIGNTIDKIEDYVIDNKNGIIYFIGKENNMNGSSVYKLTIGNKSLKRITYDFPKLVDETGGMAIDASGKLYFCGLDTNGNNIYMYLSENNSVNLVTNKSGTYHIIQNLR</sequence>
<reference evidence="2 3" key="1">
    <citation type="submission" date="2012-01" db="EMBL/GenBank/DDBJ databases">
        <title>Complete sequence of chromosome of Clostridium pasteurianum BC1.</title>
        <authorList>
            <consortium name="US DOE Joint Genome Institute"/>
            <person name="Lucas S."/>
            <person name="Han J."/>
            <person name="Lapidus A."/>
            <person name="Cheng J.-F."/>
            <person name="Goodwin L."/>
            <person name="Pitluck S."/>
            <person name="Peters L."/>
            <person name="Mikhailova N."/>
            <person name="Teshima H."/>
            <person name="Detter J.C."/>
            <person name="Han C."/>
            <person name="Tapia R."/>
            <person name="Land M."/>
            <person name="Hauser L."/>
            <person name="Kyrpides N."/>
            <person name="Ivanova N."/>
            <person name="Pagani I."/>
            <person name="Dunn J."/>
            <person name="Taghavi S."/>
            <person name="Francis A."/>
            <person name="van der Lelie D."/>
            <person name="Woyke T."/>
        </authorList>
    </citation>
    <scope>NUCLEOTIDE SEQUENCE [LARGE SCALE GENOMIC DNA]</scope>
    <source>
        <strain evidence="2 3">BC1</strain>
    </source>
</reference>
<dbReference type="PATRIC" id="fig|86416.3.peg.2864"/>